<reference evidence="2 3" key="1">
    <citation type="submission" date="2023-08" db="EMBL/GenBank/DDBJ databases">
        <title>Functional and genomic diversity of the sorghum phyllosphere microbiome.</title>
        <authorList>
            <person name="Shade A."/>
        </authorList>
    </citation>
    <scope>NUCLEOTIDE SEQUENCE [LARGE SCALE GENOMIC DNA]</scope>
    <source>
        <strain evidence="2 3">SORGH_AS_0335</strain>
    </source>
</reference>
<accession>A0ABU1I945</accession>
<name>A0ABU1I945_9BURK</name>
<dbReference type="InterPro" id="IPR027417">
    <property type="entry name" value="P-loop_NTPase"/>
</dbReference>
<dbReference type="SUPFAM" id="SSF52540">
    <property type="entry name" value="P-loop containing nucleoside triphosphate hydrolases"/>
    <property type="match status" value="1"/>
</dbReference>
<dbReference type="PROSITE" id="PS00675">
    <property type="entry name" value="SIGMA54_INTERACT_1"/>
    <property type="match status" value="1"/>
</dbReference>
<protein>
    <recommendedName>
        <fullName evidence="1">AAA+ ATPase domain-containing protein</fullName>
    </recommendedName>
</protein>
<dbReference type="InterPro" id="IPR025662">
    <property type="entry name" value="Sigma_54_int_dom_ATP-bd_1"/>
</dbReference>
<dbReference type="InterPro" id="IPR008868">
    <property type="entry name" value="TniB"/>
</dbReference>
<dbReference type="InterPro" id="IPR052026">
    <property type="entry name" value="ExeA_AAA_ATPase_DNA-bind"/>
</dbReference>
<dbReference type="Gene3D" id="3.40.50.300">
    <property type="entry name" value="P-loop containing nucleotide triphosphate hydrolases"/>
    <property type="match status" value="1"/>
</dbReference>
<dbReference type="Proteomes" id="UP001267710">
    <property type="component" value="Unassembled WGS sequence"/>
</dbReference>
<comment type="caution">
    <text evidence="2">The sequence shown here is derived from an EMBL/GenBank/DDBJ whole genome shotgun (WGS) entry which is preliminary data.</text>
</comment>
<keyword evidence="3" id="KW-1185">Reference proteome</keyword>
<organism evidence="2 3">
    <name type="scientific">Paracidovorax wautersii</name>
    <dbReference type="NCBI Taxonomy" id="1177982"/>
    <lineage>
        <taxon>Bacteria</taxon>
        <taxon>Pseudomonadati</taxon>
        <taxon>Pseudomonadota</taxon>
        <taxon>Betaproteobacteria</taxon>
        <taxon>Burkholderiales</taxon>
        <taxon>Comamonadaceae</taxon>
        <taxon>Paracidovorax</taxon>
    </lineage>
</organism>
<dbReference type="Pfam" id="PF05621">
    <property type="entry name" value="TniB"/>
    <property type="match status" value="1"/>
</dbReference>
<evidence type="ECO:0000313" key="3">
    <source>
        <dbReference type="Proteomes" id="UP001267710"/>
    </source>
</evidence>
<dbReference type="SMART" id="SM00382">
    <property type="entry name" value="AAA"/>
    <property type="match status" value="1"/>
</dbReference>
<dbReference type="PANTHER" id="PTHR35894:SF1">
    <property type="entry name" value="PHOSPHORIBULOKINASE _ URIDINE KINASE FAMILY"/>
    <property type="match status" value="1"/>
</dbReference>
<dbReference type="InterPro" id="IPR003593">
    <property type="entry name" value="AAA+_ATPase"/>
</dbReference>
<dbReference type="RefSeq" id="WP_309827230.1">
    <property type="nucleotide sequence ID" value="NZ_JAVIZX010000001.1"/>
</dbReference>
<gene>
    <name evidence="2" type="ORF">QE399_001309</name>
</gene>
<feature type="domain" description="AAA+ ATPase" evidence="1">
    <location>
        <begin position="58"/>
        <end position="300"/>
    </location>
</feature>
<evidence type="ECO:0000313" key="2">
    <source>
        <dbReference type="EMBL" id="MDR6213620.1"/>
    </source>
</evidence>
<proteinExistence type="predicted"/>
<dbReference type="PANTHER" id="PTHR35894">
    <property type="entry name" value="GENERAL SECRETION PATHWAY PROTEIN A-RELATED"/>
    <property type="match status" value="1"/>
</dbReference>
<sequence>MTNLQDLCRLGLGTESNDASAYEHRVFTVRDKIIEHPEFTRAVRAIAGVHERWIAAKLPGAILIYGQSGAGKSTVLRYYLGKFPRQITPRKIRIPVLRIVTPEAPTVRSFTEAILVALGDMAASKGSAAVKTQRIMHFIKECEVQVILIDEFHHFCDSNKSERRRVTDWLKNLINECGVPVILFGLPRAISALYSNEQLRRRFAAPLHLKEFGFQAAEEQTLFRGVLAHLQSLVPRKSGLDISQPEVAMRFHFATNGLIDYVIKIVDELVVSSPDGESTEISFDRLQEAFRTQIWSEAPDKLNPFNPKVKPRRLHSRNEPFAVWDDPSAYTLSSRSR</sequence>
<dbReference type="EMBL" id="JAVIZX010000001">
    <property type="protein sequence ID" value="MDR6213620.1"/>
    <property type="molecule type" value="Genomic_DNA"/>
</dbReference>
<evidence type="ECO:0000259" key="1">
    <source>
        <dbReference type="SMART" id="SM00382"/>
    </source>
</evidence>